<dbReference type="Proteomes" id="UP001501594">
    <property type="component" value="Unassembled WGS sequence"/>
</dbReference>
<protein>
    <submittedName>
        <fullName evidence="2">Class II fructose-1,6-bisphosphate aldolase</fullName>
    </submittedName>
</protein>
<evidence type="ECO:0000313" key="2">
    <source>
        <dbReference type="EMBL" id="GAA4266201.1"/>
    </source>
</evidence>
<dbReference type="PANTHER" id="PTHR30304:SF0">
    <property type="entry name" value="D-TAGATOSE-1,6-BISPHOSPHATE ALDOLASE SUBUNIT GATY-RELATED"/>
    <property type="match status" value="1"/>
</dbReference>
<evidence type="ECO:0000313" key="3">
    <source>
        <dbReference type="Proteomes" id="UP001501594"/>
    </source>
</evidence>
<dbReference type="InterPro" id="IPR013785">
    <property type="entry name" value="Aldolase_TIM"/>
</dbReference>
<dbReference type="Pfam" id="PF01116">
    <property type="entry name" value="F_bP_aldolase"/>
    <property type="match status" value="1"/>
</dbReference>
<dbReference type="EMBL" id="BAABAU010000001">
    <property type="protein sequence ID" value="GAA4266201.1"/>
    <property type="molecule type" value="Genomic_DNA"/>
</dbReference>
<comment type="cofactor">
    <cofactor evidence="1">
        <name>Zn(2+)</name>
        <dbReference type="ChEBI" id="CHEBI:29105"/>
    </cofactor>
</comment>
<dbReference type="PANTHER" id="PTHR30304">
    <property type="entry name" value="D-TAGATOSE-1,6-BISPHOSPHATE ALDOLASE"/>
    <property type="match status" value="1"/>
</dbReference>
<dbReference type="SUPFAM" id="SSF51569">
    <property type="entry name" value="Aldolase"/>
    <property type="match status" value="1"/>
</dbReference>
<dbReference type="InterPro" id="IPR050246">
    <property type="entry name" value="Class_II_FBP_aldolase"/>
</dbReference>
<organism evidence="2 3">
    <name type="scientific">Frondihabitans peucedani</name>
    <dbReference type="NCBI Taxonomy" id="598626"/>
    <lineage>
        <taxon>Bacteria</taxon>
        <taxon>Bacillati</taxon>
        <taxon>Actinomycetota</taxon>
        <taxon>Actinomycetes</taxon>
        <taxon>Micrococcales</taxon>
        <taxon>Microbacteriaceae</taxon>
        <taxon>Frondihabitans</taxon>
    </lineage>
</organism>
<dbReference type="InterPro" id="IPR000771">
    <property type="entry name" value="FBA_II"/>
</dbReference>
<gene>
    <name evidence="2" type="ORF">GCM10022256_18130</name>
</gene>
<dbReference type="RefSeq" id="WP_344795211.1">
    <property type="nucleotide sequence ID" value="NZ_BAABAU010000001.1"/>
</dbReference>
<dbReference type="PROSITE" id="PS00602">
    <property type="entry name" value="ALDOLASE_CLASS_II_1"/>
    <property type="match status" value="1"/>
</dbReference>
<dbReference type="PIRSF" id="PIRSF001359">
    <property type="entry name" value="F_bP_aldolase_II"/>
    <property type="match status" value="1"/>
</dbReference>
<sequence>MRMVVSTGSLTRAARQGGYAVPAVNVFDEISMRAVIAAAERRSAPLIVQISVKTVRVSGTAFITDLFRSLTRDVAVPVALHLDHCPDRAVLDDVIAAGWSSVLFDASDRDLDDAVRETIEVTAAAHGAGVDVESEIENILGVEDDVGSDEARHAYSVAQLADVAAQTGVDLIAPQLGTSHGLYRASPTLLPERAAELAALTDVPVVLHGGTGLSAADFRAFIDAGVSKINISTAVKHAYMQASLAHLEAAREQDRWDPPSLITAISTAVTDAIDEHIVWFGADGRAASAVAGAEADR</sequence>
<proteinExistence type="predicted"/>
<reference evidence="3" key="1">
    <citation type="journal article" date="2019" name="Int. J. Syst. Evol. Microbiol.">
        <title>The Global Catalogue of Microorganisms (GCM) 10K type strain sequencing project: providing services to taxonomists for standard genome sequencing and annotation.</title>
        <authorList>
            <consortium name="The Broad Institute Genomics Platform"/>
            <consortium name="The Broad Institute Genome Sequencing Center for Infectious Disease"/>
            <person name="Wu L."/>
            <person name="Ma J."/>
        </authorList>
    </citation>
    <scope>NUCLEOTIDE SEQUENCE [LARGE SCALE GENOMIC DNA]</scope>
    <source>
        <strain evidence="3">JCM 17442</strain>
    </source>
</reference>
<dbReference type="Gene3D" id="3.20.20.70">
    <property type="entry name" value="Aldolase class I"/>
    <property type="match status" value="1"/>
</dbReference>
<keyword evidence="3" id="KW-1185">Reference proteome</keyword>
<comment type="caution">
    <text evidence="2">The sequence shown here is derived from an EMBL/GenBank/DDBJ whole genome shotgun (WGS) entry which is preliminary data.</text>
</comment>
<evidence type="ECO:0000256" key="1">
    <source>
        <dbReference type="ARBA" id="ARBA00001947"/>
    </source>
</evidence>
<name>A0ABP8E217_9MICO</name>
<accession>A0ABP8E217</accession>